<dbReference type="Proteomes" id="UP000184406">
    <property type="component" value="Unassembled WGS sequence"/>
</dbReference>
<keyword evidence="1" id="KW-0732">Signal</keyword>
<proteinExistence type="predicted"/>
<organism evidence="2 3">
    <name type="scientific">Arenibacter palladensis</name>
    <dbReference type="NCBI Taxonomy" id="237373"/>
    <lineage>
        <taxon>Bacteria</taxon>
        <taxon>Pseudomonadati</taxon>
        <taxon>Bacteroidota</taxon>
        <taxon>Flavobacteriia</taxon>
        <taxon>Flavobacteriales</taxon>
        <taxon>Flavobacteriaceae</taxon>
        <taxon>Arenibacter</taxon>
    </lineage>
</organism>
<dbReference type="InterPro" id="IPR009959">
    <property type="entry name" value="Cyclase_SnoaL-like"/>
</dbReference>
<reference evidence="3" key="1">
    <citation type="submission" date="2016-11" db="EMBL/GenBank/DDBJ databases">
        <authorList>
            <person name="Varghese N."/>
            <person name="Submissions S."/>
        </authorList>
    </citation>
    <scope>NUCLEOTIDE SEQUENCE [LARGE SCALE GENOMIC DNA]</scope>
    <source>
        <strain evidence="3">DSM 17539</strain>
    </source>
</reference>
<dbReference type="InterPro" id="IPR032710">
    <property type="entry name" value="NTF2-like_dom_sf"/>
</dbReference>
<dbReference type="PROSITE" id="PS51257">
    <property type="entry name" value="PROKAR_LIPOPROTEIN"/>
    <property type="match status" value="1"/>
</dbReference>
<evidence type="ECO:0000256" key="1">
    <source>
        <dbReference type="SAM" id="SignalP"/>
    </source>
</evidence>
<feature type="signal peptide" evidence="1">
    <location>
        <begin position="1"/>
        <end position="27"/>
    </location>
</feature>
<evidence type="ECO:0000313" key="3">
    <source>
        <dbReference type="Proteomes" id="UP000184406"/>
    </source>
</evidence>
<dbReference type="GO" id="GO:0030638">
    <property type="term" value="P:polyketide metabolic process"/>
    <property type="evidence" value="ECO:0007669"/>
    <property type="project" value="InterPro"/>
</dbReference>
<dbReference type="EMBL" id="FQUX01000001">
    <property type="protein sequence ID" value="SHE53692.1"/>
    <property type="molecule type" value="Genomic_DNA"/>
</dbReference>
<dbReference type="RefSeq" id="WP_084532498.1">
    <property type="nucleotide sequence ID" value="NZ_FQUX01000001.1"/>
</dbReference>
<keyword evidence="3" id="KW-1185">Reference proteome</keyword>
<gene>
    <name evidence="2" type="ORF">SAMN03080594_101550</name>
</gene>
<name>A0A1M4UA77_9FLAO</name>
<protein>
    <submittedName>
        <fullName evidence="2">SnoaL-like polyketide cyclase</fullName>
    </submittedName>
</protein>
<dbReference type="Gene3D" id="3.10.450.50">
    <property type="match status" value="2"/>
</dbReference>
<feature type="chain" id="PRO_5013200224" evidence="1">
    <location>
        <begin position="28"/>
        <end position="309"/>
    </location>
</feature>
<accession>A0A1M4UA77</accession>
<dbReference type="SUPFAM" id="SSF54427">
    <property type="entry name" value="NTF2-like"/>
    <property type="match status" value="2"/>
</dbReference>
<dbReference type="Pfam" id="PF07366">
    <property type="entry name" value="SnoaL"/>
    <property type="match status" value="1"/>
</dbReference>
<evidence type="ECO:0000313" key="2">
    <source>
        <dbReference type="EMBL" id="SHE53692.1"/>
    </source>
</evidence>
<sequence length="309" mass="35253">MKRALSIKILSLVIVSSLFFSCQSNHNKTKLTEKAIEEVKTLNPEEKELKALVEKLLFAVGNSDWQTLESIVSKKANLASAIVRDEVSKNSVITIGEYFESQKKRERQPFYEPVNEYKFLINKSQIAFIWADATLHKFGVPRTNNVDNFTLIKEDGEWKFINISFTNTALPEELQKFDIEVFAKSYAQVWCSQRPNFVSSFFAEEGVLQINEGEPAVGTEAITNVAKGFMNTFPDMVVSMDSLITKSDKTRFYWTLTGTNDVPNGTGKKVKISGFEEWTLNDDGLIQESKGYFDNKEYKRQLEFGTHKK</sequence>
<dbReference type="AlphaFoldDB" id="A0A1M4UA77"/>